<organism evidence="2 3">
    <name type="scientific">Candidatus Acutalibacter ornithocaccae</name>
    <dbReference type="NCBI Taxonomy" id="2838416"/>
    <lineage>
        <taxon>Bacteria</taxon>
        <taxon>Bacillati</taxon>
        <taxon>Bacillota</taxon>
        <taxon>Clostridia</taxon>
        <taxon>Eubacteriales</taxon>
        <taxon>Acutalibacteraceae</taxon>
        <taxon>Acutalibacter</taxon>
    </lineage>
</organism>
<dbReference type="Gene3D" id="3.90.25.10">
    <property type="entry name" value="UDP-galactose 4-epimerase, domain 1"/>
    <property type="match status" value="1"/>
</dbReference>
<evidence type="ECO:0000313" key="2">
    <source>
        <dbReference type="EMBL" id="HJB38104.1"/>
    </source>
</evidence>
<sequence length="314" mass="34770">MGKLLLTGVDGNLGSQAAEYLLELEPVDNLIFCGYSEAALQKYADMGVETHVTNFNFSEGLQEAFAGADRLALISMPFVGAKRQNAHKNVVDAAKAAGVKQVIYTSLVNAGDETNPSVEKKDHICTENYIKESGLDYIFLRNSQYAEAMITNYFTYVKLDGVLKNNQGDGKMAYISRKDCAKAVAYALHRGAEYDHATLNINGPELMTISQFIAYGNQGTGNQVSYQEITDEENYQVFDAMGVPRTTDGHFEKGSEAPYSSDGMVTFGQAIREGKMDVWTDDFQKLTGQQPMTVLYMFQHSDQFQVGERHSKDN</sequence>
<dbReference type="PANTHER" id="PTHR47129">
    <property type="entry name" value="QUINONE OXIDOREDUCTASE 2"/>
    <property type="match status" value="1"/>
</dbReference>
<proteinExistence type="predicted"/>
<dbReference type="AlphaFoldDB" id="A0A9D2RZU3"/>
<gene>
    <name evidence="2" type="ORF">H9942_08575</name>
</gene>
<dbReference type="InterPro" id="IPR052718">
    <property type="entry name" value="NmrA-type_oxidoreductase"/>
</dbReference>
<feature type="domain" description="NmrA-like" evidence="1">
    <location>
        <begin position="8"/>
        <end position="236"/>
    </location>
</feature>
<evidence type="ECO:0000313" key="3">
    <source>
        <dbReference type="Proteomes" id="UP000824214"/>
    </source>
</evidence>
<dbReference type="InterPro" id="IPR036291">
    <property type="entry name" value="NAD(P)-bd_dom_sf"/>
</dbReference>
<dbReference type="Proteomes" id="UP000824214">
    <property type="component" value="Unassembled WGS sequence"/>
</dbReference>
<evidence type="ECO:0000259" key="1">
    <source>
        <dbReference type="Pfam" id="PF05368"/>
    </source>
</evidence>
<dbReference type="Pfam" id="PF05368">
    <property type="entry name" value="NmrA"/>
    <property type="match status" value="1"/>
</dbReference>
<dbReference type="SUPFAM" id="SSF51735">
    <property type="entry name" value="NAD(P)-binding Rossmann-fold domains"/>
    <property type="match status" value="1"/>
</dbReference>
<dbReference type="Gene3D" id="3.40.50.720">
    <property type="entry name" value="NAD(P)-binding Rossmann-like Domain"/>
    <property type="match status" value="1"/>
</dbReference>
<comment type="caution">
    <text evidence="2">The sequence shown here is derived from an EMBL/GenBank/DDBJ whole genome shotgun (WGS) entry which is preliminary data.</text>
</comment>
<accession>A0A9D2RZU3</accession>
<dbReference type="PANTHER" id="PTHR47129:SF1">
    <property type="entry name" value="NMRA-LIKE DOMAIN-CONTAINING PROTEIN"/>
    <property type="match status" value="1"/>
</dbReference>
<dbReference type="InterPro" id="IPR008030">
    <property type="entry name" value="NmrA-like"/>
</dbReference>
<reference evidence="2" key="2">
    <citation type="submission" date="2021-04" db="EMBL/GenBank/DDBJ databases">
        <authorList>
            <person name="Gilroy R."/>
        </authorList>
    </citation>
    <scope>NUCLEOTIDE SEQUENCE</scope>
    <source>
        <strain evidence="2">ChiBcolR8-3208</strain>
    </source>
</reference>
<protein>
    <submittedName>
        <fullName evidence="2">NmrA family NAD(P)-binding protein</fullName>
    </submittedName>
</protein>
<name>A0A9D2RZU3_9FIRM</name>
<reference evidence="2" key="1">
    <citation type="journal article" date="2021" name="PeerJ">
        <title>Extensive microbial diversity within the chicken gut microbiome revealed by metagenomics and culture.</title>
        <authorList>
            <person name="Gilroy R."/>
            <person name="Ravi A."/>
            <person name="Getino M."/>
            <person name="Pursley I."/>
            <person name="Horton D.L."/>
            <person name="Alikhan N.F."/>
            <person name="Baker D."/>
            <person name="Gharbi K."/>
            <person name="Hall N."/>
            <person name="Watson M."/>
            <person name="Adriaenssens E.M."/>
            <person name="Foster-Nyarko E."/>
            <person name="Jarju S."/>
            <person name="Secka A."/>
            <person name="Antonio M."/>
            <person name="Oren A."/>
            <person name="Chaudhuri R.R."/>
            <person name="La Ragione R."/>
            <person name="Hildebrand F."/>
            <person name="Pallen M.J."/>
        </authorList>
    </citation>
    <scope>NUCLEOTIDE SEQUENCE</scope>
    <source>
        <strain evidence="2">ChiBcolR8-3208</strain>
    </source>
</reference>
<dbReference type="EMBL" id="DWXZ01000183">
    <property type="protein sequence ID" value="HJB38104.1"/>
    <property type="molecule type" value="Genomic_DNA"/>
</dbReference>